<protein>
    <submittedName>
        <fullName evidence="4">Uncharacterized protein</fullName>
    </submittedName>
</protein>
<keyword evidence="3" id="KW-1133">Transmembrane helix</keyword>
<evidence type="ECO:0000256" key="1">
    <source>
        <dbReference type="ARBA" id="ARBA00022448"/>
    </source>
</evidence>
<dbReference type="GO" id="GO:0005886">
    <property type="term" value="C:plasma membrane"/>
    <property type="evidence" value="ECO:0007669"/>
    <property type="project" value="TreeGrafter"/>
</dbReference>
<dbReference type="EMBL" id="BPVZ01000106">
    <property type="protein sequence ID" value="GKV34629.1"/>
    <property type="molecule type" value="Genomic_DNA"/>
</dbReference>
<evidence type="ECO:0000313" key="4">
    <source>
        <dbReference type="EMBL" id="GKV34629.1"/>
    </source>
</evidence>
<dbReference type="GO" id="GO:0010329">
    <property type="term" value="F:auxin efflux transmembrane transporter activity"/>
    <property type="evidence" value="ECO:0007669"/>
    <property type="project" value="TreeGrafter"/>
</dbReference>
<organism evidence="4 5">
    <name type="scientific">Rubroshorea leprosula</name>
    <dbReference type="NCBI Taxonomy" id="152421"/>
    <lineage>
        <taxon>Eukaryota</taxon>
        <taxon>Viridiplantae</taxon>
        <taxon>Streptophyta</taxon>
        <taxon>Embryophyta</taxon>
        <taxon>Tracheophyta</taxon>
        <taxon>Spermatophyta</taxon>
        <taxon>Magnoliopsida</taxon>
        <taxon>eudicotyledons</taxon>
        <taxon>Gunneridae</taxon>
        <taxon>Pentapetalae</taxon>
        <taxon>rosids</taxon>
        <taxon>malvids</taxon>
        <taxon>Malvales</taxon>
        <taxon>Dipterocarpaceae</taxon>
        <taxon>Rubroshorea</taxon>
    </lineage>
</organism>
<keyword evidence="5" id="KW-1185">Reference proteome</keyword>
<dbReference type="InterPro" id="IPR051107">
    <property type="entry name" value="Auxin_Efflux_Carrier"/>
</dbReference>
<name>A0AAV5LCI4_9ROSI</name>
<reference evidence="4 5" key="1">
    <citation type="journal article" date="2021" name="Commun. Biol.">
        <title>The genome of Shorea leprosula (Dipterocarpaceae) highlights the ecological relevance of drought in aseasonal tropical rainforests.</title>
        <authorList>
            <person name="Ng K.K.S."/>
            <person name="Kobayashi M.J."/>
            <person name="Fawcett J.A."/>
            <person name="Hatakeyama M."/>
            <person name="Paape T."/>
            <person name="Ng C.H."/>
            <person name="Ang C.C."/>
            <person name="Tnah L.H."/>
            <person name="Lee C.T."/>
            <person name="Nishiyama T."/>
            <person name="Sese J."/>
            <person name="O'Brien M.J."/>
            <person name="Copetti D."/>
            <person name="Mohd Noor M.I."/>
            <person name="Ong R.C."/>
            <person name="Putra M."/>
            <person name="Sireger I.Z."/>
            <person name="Indrioko S."/>
            <person name="Kosugi Y."/>
            <person name="Izuno A."/>
            <person name="Isagi Y."/>
            <person name="Lee S.L."/>
            <person name="Shimizu K.K."/>
        </authorList>
    </citation>
    <scope>NUCLEOTIDE SEQUENCE [LARGE SCALE GENOMIC DNA]</scope>
    <source>
        <strain evidence="4">214</strain>
    </source>
</reference>
<gene>
    <name evidence="4" type="ORF">SLEP1_g42990</name>
</gene>
<evidence type="ECO:0000313" key="5">
    <source>
        <dbReference type="Proteomes" id="UP001054252"/>
    </source>
</evidence>
<keyword evidence="1" id="KW-0813">Transport</keyword>
<keyword evidence="3" id="KW-0472">Membrane</keyword>
<feature type="region of interest" description="Disordered" evidence="2">
    <location>
        <begin position="172"/>
        <end position="197"/>
    </location>
</feature>
<dbReference type="GO" id="GO:0005783">
    <property type="term" value="C:endoplasmic reticulum"/>
    <property type="evidence" value="ECO:0007669"/>
    <property type="project" value="TreeGrafter"/>
</dbReference>
<evidence type="ECO:0000256" key="3">
    <source>
        <dbReference type="SAM" id="Phobius"/>
    </source>
</evidence>
<accession>A0AAV5LCI4</accession>
<comment type="caution">
    <text evidence="4">The sequence shown here is derived from an EMBL/GenBank/DDBJ whole genome shotgun (WGS) entry which is preliminary data.</text>
</comment>
<dbReference type="PANTHER" id="PTHR31752:SF72">
    <property type="entry name" value="AUXIN EFFLUX CARRIER COMPONENT 3A"/>
    <property type="match status" value="1"/>
</dbReference>
<dbReference type="Proteomes" id="UP001054252">
    <property type="component" value="Unassembled WGS sequence"/>
</dbReference>
<proteinExistence type="predicted"/>
<dbReference type="PANTHER" id="PTHR31752">
    <property type="entry name" value="AUXIN EFFLUX CARRIER COMPONENT 1B-RELATED"/>
    <property type="match status" value="1"/>
</dbReference>
<sequence>MISWKDLSTVLKAVIPLYVAMILAYGHSTVDRHVRPGLRRPYGPGGGSPMHHLVHSASFSLRAPWCQDPDHGAVLEDCHSIVSFKVDSDIVSLHGREFLEIDAEIVEDGKLHVTLRKSNTSRRSFAMTPRPSNLTGVEIYKLKFIPESNAQRFEFQPFRFLFHDGNSGVPRRQSNFGPADLYPVQSSREADSETLKF</sequence>
<keyword evidence="3" id="KW-0812">Transmembrane</keyword>
<feature type="compositionally biased region" description="Basic and acidic residues" evidence="2">
    <location>
        <begin position="188"/>
        <end position="197"/>
    </location>
</feature>
<dbReference type="AlphaFoldDB" id="A0AAV5LCI4"/>
<dbReference type="GO" id="GO:0009926">
    <property type="term" value="P:auxin polar transport"/>
    <property type="evidence" value="ECO:0007669"/>
    <property type="project" value="TreeGrafter"/>
</dbReference>
<evidence type="ECO:0000256" key="2">
    <source>
        <dbReference type="SAM" id="MobiDB-lite"/>
    </source>
</evidence>
<feature type="transmembrane region" description="Helical" evidence="3">
    <location>
        <begin position="13"/>
        <end position="30"/>
    </location>
</feature>